<dbReference type="STRING" id="463301.SAMN04487955_12616"/>
<keyword evidence="1" id="KW-0812">Transmembrane</keyword>
<evidence type="ECO:0000313" key="2">
    <source>
        <dbReference type="EMBL" id="SFU98503.1"/>
    </source>
</evidence>
<reference evidence="3" key="1">
    <citation type="submission" date="2016-10" db="EMBL/GenBank/DDBJ databases">
        <authorList>
            <person name="Varghese N."/>
            <person name="Submissions S."/>
        </authorList>
    </citation>
    <scope>NUCLEOTIDE SEQUENCE [LARGE SCALE GENOMIC DNA]</scope>
    <source>
        <strain evidence="3">CGMCC 1.6981</strain>
    </source>
</reference>
<name>A0A1I7KM39_9GAMM</name>
<protein>
    <submittedName>
        <fullName evidence="2">Uncharacterized protein</fullName>
    </submittedName>
</protein>
<keyword evidence="3" id="KW-1185">Reference proteome</keyword>
<evidence type="ECO:0000313" key="3">
    <source>
        <dbReference type="Proteomes" id="UP000198693"/>
    </source>
</evidence>
<keyword evidence="1" id="KW-0472">Membrane</keyword>
<sequence length="50" mass="5579">MKFMQFLSDLVVMVGALPPESLVVMVTFAALAVVFQALRVVIRALDRRND</sequence>
<dbReference type="Proteomes" id="UP000198693">
    <property type="component" value="Unassembled WGS sequence"/>
</dbReference>
<proteinExistence type="predicted"/>
<organism evidence="2 3">
    <name type="scientific">Halomonas korlensis</name>
    <dbReference type="NCBI Taxonomy" id="463301"/>
    <lineage>
        <taxon>Bacteria</taxon>
        <taxon>Pseudomonadati</taxon>
        <taxon>Pseudomonadota</taxon>
        <taxon>Gammaproteobacteria</taxon>
        <taxon>Oceanospirillales</taxon>
        <taxon>Halomonadaceae</taxon>
        <taxon>Halomonas</taxon>
    </lineage>
</organism>
<evidence type="ECO:0000256" key="1">
    <source>
        <dbReference type="SAM" id="Phobius"/>
    </source>
</evidence>
<accession>A0A1I7KM39</accession>
<dbReference type="EMBL" id="FPBP01000026">
    <property type="protein sequence ID" value="SFU98503.1"/>
    <property type="molecule type" value="Genomic_DNA"/>
</dbReference>
<feature type="transmembrane region" description="Helical" evidence="1">
    <location>
        <begin position="22"/>
        <end position="42"/>
    </location>
</feature>
<dbReference type="AlphaFoldDB" id="A0A1I7KM39"/>
<dbReference type="RefSeq" id="WP_175507921.1">
    <property type="nucleotide sequence ID" value="NZ_FPBP01000026.1"/>
</dbReference>
<keyword evidence="1" id="KW-1133">Transmembrane helix</keyword>
<gene>
    <name evidence="2" type="ORF">SAMN04487955_12616</name>
</gene>